<accession>A0A7X2NSM6</accession>
<dbReference type="InterPro" id="IPR035965">
    <property type="entry name" value="PAS-like_dom_sf"/>
</dbReference>
<dbReference type="PANTHER" id="PTHR45138:SF9">
    <property type="entry name" value="DIGUANYLATE CYCLASE DGCM-RELATED"/>
    <property type="match status" value="1"/>
</dbReference>
<dbReference type="SMART" id="SM00267">
    <property type="entry name" value="GGDEF"/>
    <property type="match status" value="1"/>
</dbReference>
<dbReference type="InterPro" id="IPR043128">
    <property type="entry name" value="Rev_trsase/Diguanyl_cyclase"/>
</dbReference>
<dbReference type="NCBIfam" id="TIGR00229">
    <property type="entry name" value="sensory_box"/>
    <property type="match status" value="1"/>
</dbReference>
<evidence type="ECO:0000259" key="1">
    <source>
        <dbReference type="PROSITE" id="PS50112"/>
    </source>
</evidence>
<dbReference type="Gene3D" id="3.30.450.40">
    <property type="match status" value="1"/>
</dbReference>
<dbReference type="Pfam" id="PF00990">
    <property type="entry name" value="GGDEF"/>
    <property type="match status" value="1"/>
</dbReference>
<dbReference type="InterPro" id="IPR029016">
    <property type="entry name" value="GAF-like_dom_sf"/>
</dbReference>
<dbReference type="RefSeq" id="WP_154504738.1">
    <property type="nucleotide sequence ID" value="NZ_VUMN01000016.1"/>
</dbReference>
<dbReference type="PROSITE" id="PS50112">
    <property type="entry name" value="PAS"/>
    <property type="match status" value="1"/>
</dbReference>
<dbReference type="InterPro" id="IPR000160">
    <property type="entry name" value="GGDEF_dom"/>
</dbReference>
<name>A0A7X2NSM6_9FIRM</name>
<dbReference type="AlphaFoldDB" id="A0A7X2NSM6"/>
<dbReference type="InterPro" id="IPR050469">
    <property type="entry name" value="Diguanylate_Cyclase"/>
</dbReference>
<dbReference type="InterPro" id="IPR029787">
    <property type="entry name" value="Nucleotide_cyclase"/>
</dbReference>
<organism evidence="3 4">
    <name type="scientific">Stecheria intestinalis</name>
    <dbReference type="NCBI Taxonomy" id="2606630"/>
    <lineage>
        <taxon>Bacteria</taxon>
        <taxon>Bacillati</taxon>
        <taxon>Bacillota</taxon>
        <taxon>Erysipelotrichia</taxon>
        <taxon>Erysipelotrichales</taxon>
        <taxon>Erysipelotrichaceae</taxon>
        <taxon>Stecheria</taxon>
    </lineage>
</organism>
<dbReference type="SMART" id="SM00091">
    <property type="entry name" value="PAS"/>
    <property type="match status" value="1"/>
</dbReference>
<gene>
    <name evidence="3" type="ORF">FYJ51_07725</name>
</gene>
<keyword evidence="4" id="KW-1185">Reference proteome</keyword>
<dbReference type="Gene3D" id="3.30.450.20">
    <property type="entry name" value="PAS domain"/>
    <property type="match status" value="1"/>
</dbReference>
<sequence length="470" mass="53740">MTAEKIQNQDQPFDLFSDIPVPFAVFRLIFDGSHSRVVNTRYLFVNDAYCQMAGYQKEELIGHDFLELYPSGGPWFPYCQQALEEQKPVHACFYSEEAKHWLDFTVGPASLPETVSFIFTNVDESIQKSRRERNTGNIILRISKLLNNGEDFETCMNHALEELSAFIHPDRLYVLETDGKTASNTFEWCAEGVTPEIHTLQNLDYDDYLGGWEKYLKKSSSVLIADIEELREHDRVDYDNLKRQGIHRLAASPFYNRGKLIGYLGADNYELNDLINTQAVLNSISYFIGARIVNHRLMEDLNRLSRVDTLTDVFNRNAMIEKIDQLARQTVPAGLVYADVNNLKAINDSEGHEAGDTALRDSARMLIAEFGREHVYRAGGDEFVVMMPEISEKEFNAKYEDLSSKLNDLNSYLFSSGAYWCSDSSTIEEALRIADQQMYEEKRCFYEKCGLDRRKNGKTASKLPLDEGGL</sequence>
<dbReference type="GO" id="GO:0052621">
    <property type="term" value="F:diguanylate cyclase activity"/>
    <property type="evidence" value="ECO:0007669"/>
    <property type="project" value="TreeGrafter"/>
</dbReference>
<dbReference type="Proteomes" id="UP000461880">
    <property type="component" value="Unassembled WGS sequence"/>
</dbReference>
<evidence type="ECO:0000313" key="3">
    <source>
        <dbReference type="EMBL" id="MSS58795.1"/>
    </source>
</evidence>
<dbReference type="SUPFAM" id="SSF55785">
    <property type="entry name" value="PYP-like sensor domain (PAS domain)"/>
    <property type="match status" value="1"/>
</dbReference>
<proteinExistence type="predicted"/>
<protein>
    <submittedName>
        <fullName evidence="3">Diguanylate cyclase</fullName>
    </submittedName>
</protein>
<dbReference type="SUPFAM" id="SSF55781">
    <property type="entry name" value="GAF domain-like"/>
    <property type="match status" value="1"/>
</dbReference>
<dbReference type="InterPro" id="IPR000014">
    <property type="entry name" value="PAS"/>
</dbReference>
<dbReference type="PANTHER" id="PTHR45138">
    <property type="entry name" value="REGULATORY COMPONENTS OF SENSORY TRANSDUCTION SYSTEM"/>
    <property type="match status" value="1"/>
</dbReference>
<dbReference type="Pfam" id="PF08448">
    <property type="entry name" value="PAS_4"/>
    <property type="match status" value="1"/>
</dbReference>
<feature type="domain" description="PAS" evidence="1">
    <location>
        <begin position="39"/>
        <end position="69"/>
    </location>
</feature>
<comment type="caution">
    <text evidence="3">The sequence shown here is derived from an EMBL/GenBank/DDBJ whole genome shotgun (WGS) entry which is preliminary data.</text>
</comment>
<dbReference type="EMBL" id="VUMN01000016">
    <property type="protein sequence ID" value="MSS58795.1"/>
    <property type="molecule type" value="Genomic_DNA"/>
</dbReference>
<dbReference type="CDD" id="cd00130">
    <property type="entry name" value="PAS"/>
    <property type="match status" value="1"/>
</dbReference>
<dbReference type="SUPFAM" id="SSF55073">
    <property type="entry name" value="Nucleotide cyclase"/>
    <property type="match status" value="1"/>
</dbReference>
<feature type="domain" description="GGDEF" evidence="2">
    <location>
        <begin position="331"/>
        <end position="459"/>
    </location>
</feature>
<dbReference type="InterPro" id="IPR013656">
    <property type="entry name" value="PAS_4"/>
</dbReference>
<dbReference type="NCBIfam" id="TIGR00254">
    <property type="entry name" value="GGDEF"/>
    <property type="match status" value="1"/>
</dbReference>
<dbReference type="Gene3D" id="3.30.70.270">
    <property type="match status" value="1"/>
</dbReference>
<evidence type="ECO:0000313" key="4">
    <source>
        <dbReference type="Proteomes" id="UP000461880"/>
    </source>
</evidence>
<evidence type="ECO:0000259" key="2">
    <source>
        <dbReference type="PROSITE" id="PS50887"/>
    </source>
</evidence>
<reference evidence="3 4" key="1">
    <citation type="submission" date="2019-08" db="EMBL/GenBank/DDBJ databases">
        <title>In-depth cultivation of the pig gut microbiome towards novel bacterial diversity and tailored functional studies.</title>
        <authorList>
            <person name="Wylensek D."/>
            <person name="Hitch T.C.A."/>
            <person name="Clavel T."/>
        </authorList>
    </citation>
    <scope>NUCLEOTIDE SEQUENCE [LARGE SCALE GENOMIC DNA]</scope>
    <source>
        <strain evidence="3 4">Oil+RF-744-GAM-WT-6</strain>
    </source>
</reference>
<dbReference type="CDD" id="cd01949">
    <property type="entry name" value="GGDEF"/>
    <property type="match status" value="1"/>
</dbReference>
<dbReference type="PROSITE" id="PS50887">
    <property type="entry name" value="GGDEF"/>
    <property type="match status" value="1"/>
</dbReference>